<dbReference type="GO" id="GO:0005737">
    <property type="term" value="C:cytoplasm"/>
    <property type="evidence" value="ECO:0007669"/>
    <property type="project" value="TreeGrafter"/>
</dbReference>
<evidence type="ECO:0000256" key="7">
    <source>
        <dbReference type="ARBA" id="ARBA00034138"/>
    </source>
</evidence>
<comment type="similarity">
    <text evidence="2">Belongs to the Orn/Lys/Arg decarboxylase class-II family.</text>
</comment>
<dbReference type="SUPFAM" id="SSF51419">
    <property type="entry name" value="PLP-binding barrel"/>
    <property type="match status" value="1"/>
</dbReference>
<dbReference type="InterPro" id="IPR002433">
    <property type="entry name" value="Orn_de-COase"/>
</dbReference>
<evidence type="ECO:0000256" key="5">
    <source>
        <dbReference type="ARBA" id="ARBA00023239"/>
    </source>
</evidence>
<comment type="subunit">
    <text evidence="9">Homodimer. Only the dimer is catalytically active, as the active sites are constructed of residues from both monomers.</text>
</comment>
<dbReference type="EC" id="4.1.1.17" evidence="7"/>
<comment type="cofactor">
    <cofactor evidence="1 11">
        <name>pyridoxal 5'-phosphate</name>
        <dbReference type="ChEBI" id="CHEBI:597326"/>
    </cofactor>
</comment>
<feature type="active site" description="Proton donor" evidence="11">
    <location>
        <position position="361"/>
    </location>
</feature>
<comment type="function">
    <text evidence="8">Catalyzes the first and rate-limiting step of polyamine biosynthesis that converts ornithine into putrescine, which is the precursor for the polyamines, spermidine and spermine. Polyamines are essential for cell proliferation and are implicated in cellular processes, ranging from DNA replication to apoptosis.</text>
</comment>
<feature type="domain" description="Orn/DAP/Arg decarboxylase 2 N-terminal" evidence="12">
    <location>
        <begin position="46"/>
        <end position="282"/>
    </location>
</feature>
<sequence>MASDSGTFESFGNLTILPPERDSIEKEIDRIIEAGTREHPLHVLDLDDVVRKHLSWLRTMPRITPFYAVKCNDDPAILGTLARLGTGFDCASEAEIRTILGLGVKPERILFAHPIKSLPALAFARSHGIKRMTFDNECELEKVTKEYPDAELVLRIRHDADRVLIALGKKFGCDARGDGLRLMDRAQELGVKVIGVSFHVGCGSLDADCFYRAIESARVVFDYALSKFGVRLELLDIGGGFPGDNDKPIQPFADAVQKGLQEFFPNPEEVNVIAEPGRYYVGSAVTLLSTIQGKKVIYETESGERKKIEQIMYYINDGVFGTLFDWLSLRQINDLHRAVPLIRRERRNEATFRTTIWGPTCDSTDIVCEDVDFPEHQIGDYIVFDNLGAYGMTFATNFNGFPKPTVQVYVSEHTWAMLQQITEKDWKQKTLSFLEGSYQQIRPN</sequence>
<comment type="catalytic activity">
    <reaction evidence="10">
        <text>L-ornithine + H(+) = putrescine + CO2</text>
        <dbReference type="Rhea" id="RHEA:22964"/>
        <dbReference type="ChEBI" id="CHEBI:15378"/>
        <dbReference type="ChEBI" id="CHEBI:16526"/>
        <dbReference type="ChEBI" id="CHEBI:46911"/>
        <dbReference type="ChEBI" id="CHEBI:326268"/>
        <dbReference type="EC" id="4.1.1.17"/>
    </reaction>
</comment>
<proteinExistence type="inferred from homology"/>
<dbReference type="VEuPathDB" id="VectorBase:AALB010095"/>
<dbReference type="PANTHER" id="PTHR11482:SF6">
    <property type="entry name" value="ORNITHINE DECARBOXYLASE 1-RELATED"/>
    <property type="match status" value="1"/>
</dbReference>
<keyword evidence="4" id="KW-0620">Polyamine biosynthesis</keyword>
<reference evidence="13" key="2">
    <citation type="submission" date="2022-08" db="UniProtKB">
        <authorList>
            <consortium name="EnsemblMetazoa"/>
        </authorList>
    </citation>
    <scope>IDENTIFICATION</scope>
    <source>
        <strain evidence="13">STECLA/ALBI9_A</strain>
    </source>
</reference>
<dbReference type="GO" id="GO:0033387">
    <property type="term" value="P:putrescine biosynthetic process from arginine, via ornithine"/>
    <property type="evidence" value="ECO:0007669"/>
    <property type="project" value="TreeGrafter"/>
</dbReference>
<dbReference type="Pfam" id="PF02784">
    <property type="entry name" value="Orn_Arg_deC_N"/>
    <property type="match status" value="1"/>
</dbReference>
<dbReference type="PRINTS" id="PR01179">
    <property type="entry name" value="ODADCRBXLASE"/>
</dbReference>
<dbReference type="GO" id="GO:0004586">
    <property type="term" value="F:ornithine decarboxylase activity"/>
    <property type="evidence" value="ECO:0007669"/>
    <property type="project" value="UniProtKB-EC"/>
</dbReference>
<evidence type="ECO:0000313" key="13">
    <source>
        <dbReference type="EnsemblMetazoa" id="AALB010095-PA"/>
    </source>
</evidence>
<keyword evidence="3 11" id="KW-0663">Pyridoxal phosphate</keyword>
<organism evidence="13 14">
    <name type="scientific">Anopheles albimanus</name>
    <name type="common">New world malaria mosquito</name>
    <dbReference type="NCBI Taxonomy" id="7167"/>
    <lineage>
        <taxon>Eukaryota</taxon>
        <taxon>Metazoa</taxon>
        <taxon>Ecdysozoa</taxon>
        <taxon>Arthropoda</taxon>
        <taxon>Hexapoda</taxon>
        <taxon>Insecta</taxon>
        <taxon>Pterygota</taxon>
        <taxon>Neoptera</taxon>
        <taxon>Endopterygota</taxon>
        <taxon>Diptera</taxon>
        <taxon>Nematocera</taxon>
        <taxon>Culicoidea</taxon>
        <taxon>Culicidae</taxon>
        <taxon>Anophelinae</taxon>
        <taxon>Anopheles</taxon>
    </lineage>
</organism>
<keyword evidence="14" id="KW-1185">Reference proteome</keyword>
<keyword evidence="5" id="KW-0456">Lyase</keyword>
<dbReference type="Gene3D" id="2.40.37.10">
    <property type="entry name" value="Lyase, Ornithine Decarboxylase, Chain A, domain 1"/>
    <property type="match status" value="1"/>
</dbReference>
<evidence type="ECO:0000256" key="3">
    <source>
        <dbReference type="ARBA" id="ARBA00022898"/>
    </source>
</evidence>
<dbReference type="InterPro" id="IPR009006">
    <property type="entry name" value="Ala_racemase/Decarboxylase_C"/>
</dbReference>
<evidence type="ECO:0000259" key="12">
    <source>
        <dbReference type="Pfam" id="PF02784"/>
    </source>
</evidence>
<dbReference type="InterPro" id="IPR000183">
    <property type="entry name" value="Orn/DAP/Arg_de-COase"/>
</dbReference>
<dbReference type="Gene3D" id="3.20.20.10">
    <property type="entry name" value="Alanine racemase"/>
    <property type="match status" value="1"/>
</dbReference>
<evidence type="ECO:0000256" key="6">
    <source>
        <dbReference type="ARBA" id="ARBA00034115"/>
    </source>
</evidence>
<dbReference type="STRING" id="7167.A0A182FU60"/>
<evidence type="ECO:0000256" key="1">
    <source>
        <dbReference type="ARBA" id="ARBA00001933"/>
    </source>
</evidence>
<dbReference type="PROSITE" id="PS00878">
    <property type="entry name" value="ODR_DC_2_1"/>
    <property type="match status" value="1"/>
</dbReference>
<dbReference type="InterPro" id="IPR022644">
    <property type="entry name" value="De-COase2_N"/>
</dbReference>
<dbReference type="Proteomes" id="UP000069272">
    <property type="component" value="Chromosome 3R"/>
</dbReference>
<dbReference type="PROSITE" id="PS00879">
    <property type="entry name" value="ODR_DC_2_2"/>
    <property type="match status" value="1"/>
</dbReference>
<dbReference type="EnsemblMetazoa" id="AALB010095-RA">
    <property type="protein sequence ID" value="AALB010095-PA"/>
    <property type="gene ID" value="AALB010095"/>
</dbReference>
<evidence type="ECO:0000256" key="9">
    <source>
        <dbReference type="ARBA" id="ARBA00046672"/>
    </source>
</evidence>
<dbReference type="SUPFAM" id="SSF50621">
    <property type="entry name" value="Alanine racemase C-terminal domain-like"/>
    <property type="match status" value="1"/>
</dbReference>
<dbReference type="InterPro" id="IPR029066">
    <property type="entry name" value="PLP-binding_barrel"/>
</dbReference>
<name>A0A182FU60_ANOAL</name>
<dbReference type="AlphaFoldDB" id="A0A182FU60"/>
<evidence type="ECO:0000256" key="8">
    <source>
        <dbReference type="ARBA" id="ARBA00037173"/>
    </source>
</evidence>
<dbReference type="InterPro" id="IPR022653">
    <property type="entry name" value="De-COase2_pyr-phos_BS"/>
</dbReference>
<comment type="pathway">
    <text evidence="6">Amine and polyamine biosynthesis; putrescine biosynthesis via L-ornithine pathway; putrescine from L-ornithine: step 1/1.</text>
</comment>
<dbReference type="InterPro" id="IPR022657">
    <property type="entry name" value="De-COase2_CS"/>
</dbReference>
<evidence type="ECO:0000256" key="4">
    <source>
        <dbReference type="ARBA" id="ARBA00023115"/>
    </source>
</evidence>
<dbReference type="CDD" id="cd00622">
    <property type="entry name" value="PLPDE_III_ODC"/>
    <property type="match status" value="1"/>
</dbReference>
<dbReference type="FunFam" id="3.20.20.10:FF:000005">
    <property type="entry name" value="Ornithine decarboxylase"/>
    <property type="match status" value="1"/>
</dbReference>
<evidence type="ECO:0000313" key="14">
    <source>
        <dbReference type="Proteomes" id="UP000069272"/>
    </source>
</evidence>
<reference evidence="13 14" key="1">
    <citation type="journal article" date="2017" name="G3 (Bethesda)">
        <title>The Physical Genome Mapping of Anopheles albimanus Corrected Scaffold Misassemblies and Identified Interarm Rearrangements in Genus Anopheles.</title>
        <authorList>
            <person name="Artemov G.N."/>
            <person name="Peery A.N."/>
            <person name="Jiang X."/>
            <person name="Tu Z."/>
            <person name="Stegniy V.N."/>
            <person name="Sharakhova M.V."/>
            <person name="Sharakhov I.V."/>
        </authorList>
    </citation>
    <scope>NUCLEOTIDE SEQUENCE [LARGE SCALE GENOMIC DNA]</scope>
    <source>
        <strain evidence="13 14">ALBI9_A</strain>
    </source>
</reference>
<feature type="modified residue" description="N6-(pyridoxal phosphate)lysine" evidence="11">
    <location>
        <position position="70"/>
    </location>
</feature>
<protein>
    <recommendedName>
        <fullName evidence="7">ornithine decarboxylase</fullName>
        <ecNumber evidence="7">4.1.1.17</ecNumber>
    </recommendedName>
</protein>
<dbReference type="PANTHER" id="PTHR11482">
    <property type="entry name" value="ARGININE/DIAMINOPIMELATE/ORNITHINE DECARBOXYLASE"/>
    <property type="match status" value="1"/>
</dbReference>
<accession>A0A182FU60</accession>
<evidence type="ECO:0000256" key="11">
    <source>
        <dbReference type="PIRSR" id="PIRSR600183-50"/>
    </source>
</evidence>
<evidence type="ECO:0000256" key="2">
    <source>
        <dbReference type="ARBA" id="ARBA00008872"/>
    </source>
</evidence>
<dbReference type="PRINTS" id="PR01182">
    <property type="entry name" value="ORNDCRBXLASE"/>
</dbReference>
<dbReference type="VEuPathDB" id="VectorBase:AALB20_034850"/>
<evidence type="ECO:0000256" key="10">
    <source>
        <dbReference type="ARBA" id="ARBA00049127"/>
    </source>
</evidence>